<dbReference type="GO" id="GO:0005524">
    <property type="term" value="F:ATP binding"/>
    <property type="evidence" value="ECO:0007669"/>
    <property type="project" value="UniProtKB-UniRule"/>
</dbReference>
<dbReference type="CDD" id="cd14014">
    <property type="entry name" value="STKc_PknB_like"/>
    <property type="match status" value="1"/>
</dbReference>
<dbReference type="Gene3D" id="1.10.510.10">
    <property type="entry name" value="Transferase(Phosphotransferase) domain 1"/>
    <property type="match status" value="1"/>
</dbReference>
<name>A0A4R4Z1B2_9PSEU</name>
<evidence type="ECO:0000256" key="7">
    <source>
        <dbReference type="PROSITE-ProRule" id="PRU10141"/>
    </source>
</evidence>
<keyword evidence="3" id="KW-0808">Transferase</keyword>
<gene>
    <name evidence="10" type="ORF">E1288_13680</name>
</gene>
<keyword evidence="6 7" id="KW-0067">ATP-binding</keyword>
<dbReference type="InterPro" id="IPR000719">
    <property type="entry name" value="Prot_kinase_dom"/>
</dbReference>
<sequence length="595" mass="62341">MGVAVRIGQLISGRYRLAEQIGSGGGGTVWRAVDEELGRDVAIKHAVSRDSEHGAERIRRLRTEGKILAKVNHPNVVTLYDVVDEGGEWLLVMEYLPAPDLAHHRMLPPARVARLGAQLAAGLAAVHATGILHRDIKPGNVLVTADDIAKLGDFGISRAVHADVTLTETGLLSGTPGFVAPEVANGAEPTAASDVFSLGATLFAAIEGVTPFGESGNPFVLLRQAAAGKVAAPSQAGPLTPVLAQLLRVNPAKRPSAAEARTMLENVAADVPVEKRRRGRVVAVSAAVVGVLAAGALVATGFPPTSADRPATDRAGAPKPVSPIGEPRTADPCALLDPVTLTRFGETDLNAEYGNFNRCDVIVDSGDGEVDVEVLFSAADGPPEGRIEKIGALDIVREPQESDECARILPMPDQRTRIVITADQLGEGRSDLCGMAEAAATTAAGVLGRGEVPRRPAPNPASLINVDACGLLDGDALSRFPGVDAIRPEPGFGGWSCRWNSTTGPATLRLIFDRHQPPTADDGRPVRFGDHRAFVEPEGYGEESCQAGIVHREYRGEDGQLVERLLVVVMGPQPTDELCRLATALAEPAAAGLPA</sequence>
<evidence type="ECO:0000259" key="9">
    <source>
        <dbReference type="PROSITE" id="PS50011"/>
    </source>
</evidence>
<evidence type="ECO:0000256" key="6">
    <source>
        <dbReference type="ARBA" id="ARBA00022840"/>
    </source>
</evidence>
<dbReference type="OrthoDB" id="9762169at2"/>
<dbReference type="InterPro" id="IPR017441">
    <property type="entry name" value="Protein_kinase_ATP_BS"/>
</dbReference>
<dbReference type="GO" id="GO:0004674">
    <property type="term" value="F:protein serine/threonine kinase activity"/>
    <property type="evidence" value="ECO:0007669"/>
    <property type="project" value="UniProtKB-KW"/>
</dbReference>
<keyword evidence="2 10" id="KW-0723">Serine/threonine-protein kinase</keyword>
<evidence type="ECO:0000256" key="3">
    <source>
        <dbReference type="ARBA" id="ARBA00022679"/>
    </source>
</evidence>
<protein>
    <recommendedName>
        <fullName evidence="1">non-specific serine/threonine protein kinase</fullName>
        <ecNumber evidence="1">2.7.11.1</ecNumber>
    </recommendedName>
</protein>
<evidence type="ECO:0000256" key="4">
    <source>
        <dbReference type="ARBA" id="ARBA00022741"/>
    </source>
</evidence>
<evidence type="ECO:0000256" key="1">
    <source>
        <dbReference type="ARBA" id="ARBA00012513"/>
    </source>
</evidence>
<dbReference type="Proteomes" id="UP000294947">
    <property type="component" value="Unassembled WGS sequence"/>
</dbReference>
<dbReference type="PROSITE" id="PS00107">
    <property type="entry name" value="PROTEIN_KINASE_ATP"/>
    <property type="match status" value="1"/>
</dbReference>
<dbReference type="EMBL" id="SMKW01000015">
    <property type="protein sequence ID" value="TDD51623.1"/>
    <property type="molecule type" value="Genomic_DNA"/>
</dbReference>
<evidence type="ECO:0000256" key="5">
    <source>
        <dbReference type="ARBA" id="ARBA00022777"/>
    </source>
</evidence>
<dbReference type="PROSITE" id="PS00108">
    <property type="entry name" value="PROTEIN_KINASE_ST"/>
    <property type="match status" value="1"/>
</dbReference>
<evidence type="ECO:0000256" key="2">
    <source>
        <dbReference type="ARBA" id="ARBA00022527"/>
    </source>
</evidence>
<dbReference type="EC" id="2.7.11.1" evidence="1"/>
<dbReference type="SMART" id="SM00220">
    <property type="entry name" value="S_TKc"/>
    <property type="match status" value="1"/>
</dbReference>
<dbReference type="SUPFAM" id="SSF56112">
    <property type="entry name" value="Protein kinase-like (PK-like)"/>
    <property type="match status" value="1"/>
</dbReference>
<feature type="domain" description="Protein kinase" evidence="9">
    <location>
        <begin position="15"/>
        <end position="264"/>
    </location>
</feature>
<dbReference type="PANTHER" id="PTHR43289:SF6">
    <property type="entry name" value="SERINE_THREONINE-PROTEIN KINASE NEKL-3"/>
    <property type="match status" value="1"/>
</dbReference>
<proteinExistence type="predicted"/>
<dbReference type="PANTHER" id="PTHR43289">
    <property type="entry name" value="MITOGEN-ACTIVATED PROTEIN KINASE KINASE KINASE 20-RELATED"/>
    <property type="match status" value="1"/>
</dbReference>
<keyword evidence="5 10" id="KW-0418">Kinase</keyword>
<reference evidence="10 11" key="1">
    <citation type="submission" date="2019-03" db="EMBL/GenBank/DDBJ databases">
        <title>Draft genome sequences of novel Actinobacteria.</title>
        <authorList>
            <person name="Sahin N."/>
            <person name="Ay H."/>
            <person name="Saygin H."/>
        </authorList>
    </citation>
    <scope>NUCLEOTIDE SEQUENCE [LARGE SCALE GENOMIC DNA]</scope>
    <source>
        <strain evidence="10 11">7K502</strain>
    </source>
</reference>
<dbReference type="AlphaFoldDB" id="A0A4R4Z1B2"/>
<comment type="caution">
    <text evidence="10">The sequence shown here is derived from an EMBL/GenBank/DDBJ whole genome shotgun (WGS) entry which is preliminary data.</text>
</comment>
<organism evidence="10 11">
    <name type="scientific">Saccharopolyspora elongata</name>
    <dbReference type="NCBI Taxonomy" id="2530387"/>
    <lineage>
        <taxon>Bacteria</taxon>
        <taxon>Bacillati</taxon>
        <taxon>Actinomycetota</taxon>
        <taxon>Actinomycetes</taxon>
        <taxon>Pseudonocardiales</taxon>
        <taxon>Pseudonocardiaceae</taxon>
        <taxon>Saccharopolyspora</taxon>
    </lineage>
</organism>
<dbReference type="InterPro" id="IPR011009">
    <property type="entry name" value="Kinase-like_dom_sf"/>
</dbReference>
<keyword evidence="4 7" id="KW-0547">Nucleotide-binding</keyword>
<accession>A0A4R4Z1B2</accession>
<feature type="binding site" evidence="7">
    <location>
        <position position="44"/>
    </location>
    <ligand>
        <name>ATP</name>
        <dbReference type="ChEBI" id="CHEBI:30616"/>
    </ligand>
</feature>
<feature type="region of interest" description="Disordered" evidence="8">
    <location>
        <begin position="302"/>
        <end position="330"/>
    </location>
</feature>
<dbReference type="Gene3D" id="3.30.200.20">
    <property type="entry name" value="Phosphorylase Kinase, domain 1"/>
    <property type="match status" value="1"/>
</dbReference>
<evidence type="ECO:0000256" key="8">
    <source>
        <dbReference type="SAM" id="MobiDB-lite"/>
    </source>
</evidence>
<dbReference type="InterPro" id="IPR008271">
    <property type="entry name" value="Ser/Thr_kinase_AS"/>
</dbReference>
<evidence type="ECO:0000313" key="10">
    <source>
        <dbReference type="EMBL" id="TDD51623.1"/>
    </source>
</evidence>
<evidence type="ECO:0000313" key="11">
    <source>
        <dbReference type="Proteomes" id="UP000294947"/>
    </source>
</evidence>
<dbReference type="Pfam" id="PF00069">
    <property type="entry name" value="Pkinase"/>
    <property type="match status" value="1"/>
</dbReference>
<dbReference type="PROSITE" id="PS50011">
    <property type="entry name" value="PROTEIN_KINASE_DOM"/>
    <property type="match status" value="1"/>
</dbReference>
<keyword evidence="11" id="KW-1185">Reference proteome</keyword>